<evidence type="ECO:0000256" key="1">
    <source>
        <dbReference type="ARBA" id="ARBA00010641"/>
    </source>
</evidence>
<dbReference type="EMBL" id="BMLI01000001">
    <property type="protein sequence ID" value="GGM95513.1"/>
    <property type="molecule type" value="Genomic_DNA"/>
</dbReference>
<evidence type="ECO:0000313" key="8">
    <source>
        <dbReference type="Proteomes" id="UP000632339"/>
    </source>
</evidence>
<protein>
    <recommendedName>
        <fullName evidence="9">RNA polymerase sigma-70 factor (ECF subfamily)</fullName>
    </recommendedName>
</protein>
<dbReference type="Proteomes" id="UP000632339">
    <property type="component" value="Unassembled WGS sequence"/>
</dbReference>
<evidence type="ECO:0000313" key="7">
    <source>
        <dbReference type="EMBL" id="GGM95513.1"/>
    </source>
</evidence>
<feature type="domain" description="RNA polymerase sigma-70 region 2" evidence="5">
    <location>
        <begin position="69"/>
        <end position="132"/>
    </location>
</feature>
<dbReference type="PANTHER" id="PTHR43133">
    <property type="entry name" value="RNA POLYMERASE ECF-TYPE SIGMA FACTO"/>
    <property type="match status" value="1"/>
</dbReference>
<dbReference type="NCBIfam" id="TIGR02937">
    <property type="entry name" value="sigma70-ECF"/>
    <property type="match status" value="1"/>
</dbReference>
<dbReference type="InterPro" id="IPR013249">
    <property type="entry name" value="RNA_pol_sigma70_r4_t2"/>
</dbReference>
<dbReference type="SUPFAM" id="SSF88946">
    <property type="entry name" value="Sigma2 domain of RNA polymerase sigma factors"/>
    <property type="match status" value="1"/>
</dbReference>
<evidence type="ECO:0000256" key="2">
    <source>
        <dbReference type="ARBA" id="ARBA00023015"/>
    </source>
</evidence>
<keyword evidence="2" id="KW-0805">Transcription regulation</keyword>
<evidence type="ECO:0000256" key="3">
    <source>
        <dbReference type="ARBA" id="ARBA00023082"/>
    </source>
</evidence>
<dbReference type="PANTHER" id="PTHR43133:SF46">
    <property type="entry name" value="RNA POLYMERASE SIGMA-70 FACTOR ECF SUBFAMILY"/>
    <property type="match status" value="1"/>
</dbReference>
<comment type="similarity">
    <text evidence="1">Belongs to the sigma-70 factor family. ECF subfamily.</text>
</comment>
<accession>A0ABQ2HZP7</accession>
<gene>
    <name evidence="7" type="ORF">GCM10010967_31160</name>
</gene>
<dbReference type="InterPro" id="IPR036388">
    <property type="entry name" value="WH-like_DNA-bd_sf"/>
</dbReference>
<organism evidence="7 8">
    <name type="scientific">Dyadobacter beijingensis</name>
    <dbReference type="NCBI Taxonomy" id="365489"/>
    <lineage>
        <taxon>Bacteria</taxon>
        <taxon>Pseudomonadati</taxon>
        <taxon>Bacteroidota</taxon>
        <taxon>Cytophagia</taxon>
        <taxon>Cytophagales</taxon>
        <taxon>Spirosomataceae</taxon>
        <taxon>Dyadobacter</taxon>
    </lineage>
</organism>
<keyword evidence="3" id="KW-0731">Sigma factor</keyword>
<dbReference type="Gene3D" id="1.10.1740.10">
    <property type="match status" value="1"/>
</dbReference>
<comment type="caution">
    <text evidence="7">The sequence shown here is derived from an EMBL/GenBank/DDBJ whole genome shotgun (WGS) entry which is preliminary data.</text>
</comment>
<dbReference type="InterPro" id="IPR014284">
    <property type="entry name" value="RNA_pol_sigma-70_dom"/>
</dbReference>
<evidence type="ECO:0000259" key="5">
    <source>
        <dbReference type="Pfam" id="PF04542"/>
    </source>
</evidence>
<evidence type="ECO:0008006" key="9">
    <source>
        <dbReference type="Google" id="ProtNLM"/>
    </source>
</evidence>
<evidence type="ECO:0000256" key="4">
    <source>
        <dbReference type="ARBA" id="ARBA00023163"/>
    </source>
</evidence>
<proteinExistence type="inferred from homology"/>
<dbReference type="InterPro" id="IPR013325">
    <property type="entry name" value="RNA_pol_sigma_r2"/>
</dbReference>
<dbReference type="Gene3D" id="1.10.10.10">
    <property type="entry name" value="Winged helix-like DNA-binding domain superfamily/Winged helix DNA-binding domain"/>
    <property type="match status" value="1"/>
</dbReference>
<dbReference type="InterPro" id="IPR039425">
    <property type="entry name" value="RNA_pol_sigma-70-like"/>
</dbReference>
<sequence>MVTTKNGFKLSPGSYQAICRIAEKYNSQYPLKRQSRNRINQAFMNLRSLSDPQLVDALHDDDGMVFREIYQRYWKKMYLLALRRIDDREAVEGIVQDVFLRLWERRSLLQIENLEAYLVTSVKYSCINHFKSAMVHEKYLAHAFTGYSDAIYNTEEQLNASELMSNIEARLSHFPEKSQTIFRLHRLENRSTKEIATEIQMPQRTVEHHLSLVVKALRSYLKDYL</sequence>
<keyword evidence="8" id="KW-1185">Reference proteome</keyword>
<dbReference type="SUPFAM" id="SSF88659">
    <property type="entry name" value="Sigma3 and sigma4 domains of RNA polymerase sigma factors"/>
    <property type="match status" value="1"/>
</dbReference>
<dbReference type="Pfam" id="PF08281">
    <property type="entry name" value="Sigma70_r4_2"/>
    <property type="match status" value="1"/>
</dbReference>
<name>A0ABQ2HZP7_9BACT</name>
<evidence type="ECO:0000259" key="6">
    <source>
        <dbReference type="Pfam" id="PF08281"/>
    </source>
</evidence>
<keyword evidence="4" id="KW-0804">Transcription</keyword>
<dbReference type="InterPro" id="IPR014327">
    <property type="entry name" value="RNA_pol_sigma70_bacteroid"/>
</dbReference>
<feature type="domain" description="RNA polymerase sigma factor 70 region 4 type 2" evidence="6">
    <location>
        <begin position="167"/>
        <end position="217"/>
    </location>
</feature>
<dbReference type="NCBIfam" id="TIGR02985">
    <property type="entry name" value="Sig70_bacteroi1"/>
    <property type="match status" value="1"/>
</dbReference>
<dbReference type="InterPro" id="IPR013324">
    <property type="entry name" value="RNA_pol_sigma_r3/r4-like"/>
</dbReference>
<dbReference type="InterPro" id="IPR007627">
    <property type="entry name" value="RNA_pol_sigma70_r2"/>
</dbReference>
<dbReference type="Pfam" id="PF04542">
    <property type="entry name" value="Sigma70_r2"/>
    <property type="match status" value="1"/>
</dbReference>
<reference evidence="8" key="1">
    <citation type="journal article" date="2019" name="Int. J. Syst. Evol. Microbiol.">
        <title>The Global Catalogue of Microorganisms (GCM) 10K type strain sequencing project: providing services to taxonomists for standard genome sequencing and annotation.</title>
        <authorList>
            <consortium name="The Broad Institute Genomics Platform"/>
            <consortium name="The Broad Institute Genome Sequencing Center for Infectious Disease"/>
            <person name="Wu L."/>
            <person name="Ma J."/>
        </authorList>
    </citation>
    <scope>NUCLEOTIDE SEQUENCE [LARGE SCALE GENOMIC DNA]</scope>
    <source>
        <strain evidence="8">CGMCC 1.6375</strain>
    </source>
</reference>